<evidence type="ECO:0000256" key="6">
    <source>
        <dbReference type="ARBA" id="ARBA00022723"/>
    </source>
</evidence>
<dbReference type="FunFam" id="1.10.510.10:FF:000571">
    <property type="entry name" value="Maternal embryonic leucine zipper kinase"/>
    <property type="match status" value="1"/>
</dbReference>
<dbReference type="FunFam" id="1.10.238.10:FF:000003">
    <property type="entry name" value="Calmodulin A"/>
    <property type="match status" value="1"/>
</dbReference>
<feature type="binding site" evidence="15">
    <location>
        <position position="189"/>
    </location>
    <ligand>
        <name>ATP</name>
        <dbReference type="ChEBI" id="CHEBI:30616"/>
    </ligand>
</feature>
<accession>A0AA36IUV5</accession>
<feature type="compositionally biased region" description="Polar residues" evidence="16">
    <location>
        <begin position="71"/>
        <end position="89"/>
    </location>
</feature>
<keyword evidence="4" id="KW-0723">Serine/threonine-protein kinase</keyword>
<comment type="similarity">
    <text evidence="12">Belongs to the protein kinase superfamily. Ser/Thr protein kinase family. CDPK subfamily.</text>
</comment>
<evidence type="ECO:0000256" key="14">
    <source>
        <dbReference type="ARBA" id="ARBA00048679"/>
    </source>
</evidence>
<dbReference type="InterPro" id="IPR008271">
    <property type="entry name" value="Ser/Thr_kinase_AS"/>
</dbReference>
<dbReference type="PROSITE" id="PS00107">
    <property type="entry name" value="PROTEIN_KINASE_ATP"/>
    <property type="match status" value="1"/>
</dbReference>
<evidence type="ECO:0000256" key="1">
    <source>
        <dbReference type="ARBA" id="ARBA00001946"/>
    </source>
</evidence>
<evidence type="ECO:0000256" key="7">
    <source>
        <dbReference type="ARBA" id="ARBA00022737"/>
    </source>
</evidence>
<dbReference type="Gene3D" id="3.30.200.20">
    <property type="entry name" value="Phosphorylase Kinase, domain 1"/>
    <property type="match status" value="1"/>
</dbReference>
<feature type="domain" description="EF-hand" evidence="18">
    <location>
        <begin position="454"/>
        <end position="489"/>
    </location>
</feature>
<dbReference type="FunFam" id="3.30.200.20:FF:000315">
    <property type="entry name" value="Calcium-dependent protein kinase 3"/>
    <property type="match status" value="1"/>
</dbReference>
<keyword evidence="6" id="KW-0479">Metal-binding</keyword>
<dbReference type="AlphaFoldDB" id="A0AA36IUV5"/>
<keyword evidence="9" id="KW-0418">Kinase</keyword>
<evidence type="ECO:0000256" key="12">
    <source>
        <dbReference type="ARBA" id="ARBA00024334"/>
    </source>
</evidence>
<feature type="region of interest" description="Disordered" evidence="16">
    <location>
        <begin position="65"/>
        <end position="105"/>
    </location>
</feature>
<comment type="cofactor">
    <cofactor evidence="1">
        <name>Mg(2+)</name>
        <dbReference type="ChEBI" id="CHEBI:18420"/>
    </cofactor>
</comment>
<dbReference type="SMART" id="SM00054">
    <property type="entry name" value="EFh"/>
    <property type="match status" value="3"/>
</dbReference>
<dbReference type="PROSITE" id="PS00018">
    <property type="entry name" value="EF_HAND_1"/>
    <property type="match status" value="2"/>
</dbReference>
<comment type="catalytic activity">
    <reaction evidence="14">
        <text>L-seryl-[protein] + ATP = O-phospho-L-seryl-[protein] + ADP + H(+)</text>
        <dbReference type="Rhea" id="RHEA:17989"/>
        <dbReference type="Rhea" id="RHEA-COMP:9863"/>
        <dbReference type="Rhea" id="RHEA-COMP:11604"/>
        <dbReference type="ChEBI" id="CHEBI:15378"/>
        <dbReference type="ChEBI" id="CHEBI:29999"/>
        <dbReference type="ChEBI" id="CHEBI:30616"/>
        <dbReference type="ChEBI" id="CHEBI:83421"/>
        <dbReference type="ChEBI" id="CHEBI:456216"/>
        <dbReference type="EC" id="2.7.11.1"/>
    </reaction>
</comment>
<evidence type="ECO:0000256" key="2">
    <source>
        <dbReference type="ARBA" id="ARBA00011245"/>
    </source>
</evidence>
<reference evidence="19" key="1">
    <citation type="submission" date="2023-08" db="EMBL/GenBank/DDBJ databases">
        <authorList>
            <person name="Chen Y."/>
            <person name="Shah S."/>
            <person name="Dougan E. K."/>
            <person name="Thang M."/>
            <person name="Chan C."/>
        </authorList>
    </citation>
    <scope>NUCLEOTIDE SEQUENCE</scope>
</reference>
<dbReference type="Gene3D" id="1.10.238.10">
    <property type="entry name" value="EF-hand"/>
    <property type="match status" value="2"/>
</dbReference>
<evidence type="ECO:0000256" key="16">
    <source>
        <dbReference type="SAM" id="MobiDB-lite"/>
    </source>
</evidence>
<dbReference type="InterPro" id="IPR002048">
    <property type="entry name" value="EF_hand_dom"/>
</dbReference>
<dbReference type="EMBL" id="CAUJNA010002535">
    <property type="protein sequence ID" value="CAJ1393330.1"/>
    <property type="molecule type" value="Genomic_DNA"/>
</dbReference>
<feature type="domain" description="EF-hand" evidence="18">
    <location>
        <begin position="533"/>
        <end position="568"/>
    </location>
</feature>
<dbReference type="CDD" id="cd00051">
    <property type="entry name" value="EFh"/>
    <property type="match status" value="1"/>
</dbReference>
<proteinExistence type="inferred from homology"/>
<evidence type="ECO:0000256" key="3">
    <source>
        <dbReference type="ARBA" id="ARBA00012513"/>
    </source>
</evidence>
<dbReference type="InterPro" id="IPR017441">
    <property type="entry name" value="Protein_kinase_ATP_BS"/>
</dbReference>
<evidence type="ECO:0000256" key="11">
    <source>
        <dbReference type="ARBA" id="ARBA00022840"/>
    </source>
</evidence>
<dbReference type="SUPFAM" id="SSF56112">
    <property type="entry name" value="Protein kinase-like (PK-like)"/>
    <property type="match status" value="1"/>
</dbReference>
<organism evidence="19 20">
    <name type="scientific">Effrenium voratum</name>
    <dbReference type="NCBI Taxonomy" id="2562239"/>
    <lineage>
        <taxon>Eukaryota</taxon>
        <taxon>Sar</taxon>
        <taxon>Alveolata</taxon>
        <taxon>Dinophyceae</taxon>
        <taxon>Suessiales</taxon>
        <taxon>Symbiodiniaceae</taxon>
        <taxon>Effrenium</taxon>
    </lineage>
</organism>
<protein>
    <recommendedName>
        <fullName evidence="3">non-specific serine/threonine protein kinase</fullName>
        <ecNumber evidence="3">2.7.11.1</ecNumber>
    </recommendedName>
</protein>
<dbReference type="InterPro" id="IPR011009">
    <property type="entry name" value="Kinase-like_dom_sf"/>
</dbReference>
<name>A0AA36IUV5_9DINO</name>
<evidence type="ECO:0000313" key="19">
    <source>
        <dbReference type="EMBL" id="CAJ1393330.1"/>
    </source>
</evidence>
<dbReference type="Proteomes" id="UP001178507">
    <property type="component" value="Unassembled WGS sequence"/>
</dbReference>
<dbReference type="Pfam" id="PF13202">
    <property type="entry name" value="EF-hand_5"/>
    <property type="match status" value="2"/>
</dbReference>
<feature type="domain" description="Protein kinase" evidence="17">
    <location>
        <begin position="160"/>
        <end position="414"/>
    </location>
</feature>
<evidence type="ECO:0000256" key="8">
    <source>
        <dbReference type="ARBA" id="ARBA00022741"/>
    </source>
</evidence>
<evidence type="ECO:0000259" key="17">
    <source>
        <dbReference type="PROSITE" id="PS50011"/>
    </source>
</evidence>
<keyword evidence="8 15" id="KW-0547">Nucleotide-binding</keyword>
<dbReference type="InterPro" id="IPR011992">
    <property type="entry name" value="EF-hand-dom_pair"/>
</dbReference>
<dbReference type="PANTHER" id="PTHR24349">
    <property type="entry name" value="SERINE/THREONINE-PROTEIN KINASE"/>
    <property type="match status" value="1"/>
</dbReference>
<evidence type="ECO:0000313" key="20">
    <source>
        <dbReference type="Proteomes" id="UP001178507"/>
    </source>
</evidence>
<dbReference type="GO" id="GO:0005524">
    <property type="term" value="F:ATP binding"/>
    <property type="evidence" value="ECO:0007669"/>
    <property type="project" value="UniProtKB-UniRule"/>
</dbReference>
<dbReference type="InterPro" id="IPR050205">
    <property type="entry name" value="CDPK_Ser/Thr_kinases"/>
</dbReference>
<evidence type="ECO:0000256" key="4">
    <source>
        <dbReference type="ARBA" id="ARBA00022527"/>
    </source>
</evidence>
<dbReference type="GO" id="GO:0005509">
    <property type="term" value="F:calcium ion binding"/>
    <property type="evidence" value="ECO:0007669"/>
    <property type="project" value="InterPro"/>
</dbReference>
<evidence type="ECO:0000259" key="18">
    <source>
        <dbReference type="PROSITE" id="PS50222"/>
    </source>
</evidence>
<comment type="caution">
    <text evidence="19">The sequence shown here is derived from an EMBL/GenBank/DDBJ whole genome shotgun (WGS) entry which is preliminary data.</text>
</comment>
<dbReference type="Pfam" id="PF00069">
    <property type="entry name" value="Pkinase"/>
    <property type="match status" value="1"/>
</dbReference>
<keyword evidence="10" id="KW-0106">Calcium</keyword>
<keyword evidence="5" id="KW-0808">Transferase</keyword>
<dbReference type="PROSITE" id="PS50011">
    <property type="entry name" value="PROTEIN_KINASE_DOM"/>
    <property type="match status" value="1"/>
</dbReference>
<dbReference type="GO" id="GO:0004674">
    <property type="term" value="F:protein serine/threonine kinase activity"/>
    <property type="evidence" value="ECO:0007669"/>
    <property type="project" value="UniProtKB-KW"/>
</dbReference>
<dbReference type="Gene3D" id="1.10.510.10">
    <property type="entry name" value="Transferase(Phosphotransferase) domain 1"/>
    <property type="match status" value="1"/>
</dbReference>
<evidence type="ECO:0000256" key="10">
    <source>
        <dbReference type="ARBA" id="ARBA00022837"/>
    </source>
</evidence>
<dbReference type="InterPro" id="IPR000719">
    <property type="entry name" value="Prot_kinase_dom"/>
</dbReference>
<evidence type="ECO:0000256" key="13">
    <source>
        <dbReference type="ARBA" id="ARBA00047899"/>
    </source>
</evidence>
<keyword evidence="7" id="KW-0677">Repeat</keyword>
<sequence length="601" mass="66880">MGSSHSQGSACSWHCNGEVAGRHEGEGEEPVKRVNDAIAKSTSGYLKAPDSLQVSRVWKTKDLAGQECSRESGQSPSIHTQRSNSSHTISEGLEARTDNSSDDQTMKHTMSVYSDASNASTRSSHRHHCQRLKLVETMGHVPSAALQLVINNPCALDSVYLVEKPIGKGAFGIVRFARVRATGAKRAIKTISKEMMKENTAALKLEIEIMKMLDHPCIVMLFEVFEDEDVHLSMELCSGGCLTDRVKAASKNHLPHDELPAVMRQILSAVFYLHEKNIIHRDLKSDNILTKVGASEPLGRTSLKVSDFGLSRIVEDGEYLSSSAGTPSHMAPEVYEKRANHKVDIWSCGVMLYYLACGDLPFKNENETCRARYRMTTSAWASADPNLGTFLSLLLCKRPSLRYSARRALRDDYLHRPKSCVRRKGLLEDMREFRSHNKFKRSVICTAVYMLPESQIAELRELFISLDIDGDGVISSADLKRAGSLAIGMDDNPVGSQQVRAVCRVADKYDSFSSKPFSFTEFVAAAIDPEAYLNTKVLRATFNCFDRDGDGSISLSELSNGRLLGALSLEELHEIMTWCDEDGNMQIEFKEFEDMMRRDPA</sequence>
<keyword evidence="20" id="KW-1185">Reference proteome</keyword>
<comment type="subunit">
    <text evidence="2">Monomer.</text>
</comment>
<evidence type="ECO:0000256" key="9">
    <source>
        <dbReference type="ARBA" id="ARBA00022777"/>
    </source>
</evidence>
<dbReference type="SUPFAM" id="SSF47473">
    <property type="entry name" value="EF-hand"/>
    <property type="match status" value="1"/>
</dbReference>
<comment type="catalytic activity">
    <reaction evidence="13">
        <text>L-threonyl-[protein] + ATP = O-phospho-L-threonyl-[protein] + ADP + H(+)</text>
        <dbReference type="Rhea" id="RHEA:46608"/>
        <dbReference type="Rhea" id="RHEA-COMP:11060"/>
        <dbReference type="Rhea" id="RHEA-COMP:11605"/>
        <dbReference type="ChEBI" id="CHEBI:15378"/>
        <dbReference type="ChEBI" id="CHEBI:30013"/>
        <dbReference type="ChEBI" id="CHEBI:30616"/>
        <dbReference type="ChEBI" id="CHEBI:61977"/>
        <dbReference type="ChEBI" id="CHEBI:456216"/>
        <dbReference type="EC" id="2.7.11.1"/>
    </reaction>
</comment>
<gene>
    <name evidence="19" type="ORF">EVOR1521_LOCUS18224</name>
</gene>
<evidence type="ECO:0000256" key="15">
    <source>
        <dbReference type="PROSITE-ProRule" id="PRU10141"/>
    </source>
</evidence>
<keyword evidence="11 15" id="KW-0067">ATP-binding</keyword>
<dbReference type="PROSITE" id="PS00108">
    <property type="entry name" value="PROTEIN_KINASE_ST"/>
    <property type="match status" value="1"/>
</dbReference>
<dbReference type="SMART" id="SM00220">
    <property type="entry name" value="S_TKc"/>
    <property type="match status" value="1"/>
</dbReference>
<dbReference type="PROSITE" id="PS50222">
    <property type="entry name" value="EF_HAND_2"/>
    <property type="match status" value="2"/>
</dbReference>
<evidence type="ECO:0000256" key="5">
    <source>
        <dbReference type="ARBA" id="ARBA00022679"/>
    </source>
</evidence>
<dbReference type="EC" id="2.7.11.1" evidence="3"/>
<dbReference type="InterPro" id="IPR018247">
    <property type="entry name" value="EF_Hand_1_Ca_BS"/>
</dbReference>